<dbReference type="eggNOG" id="COG2929">
    <property type="taxonomic scope" value="Bacteria"/>
</dbReference>
<dbReference type="KEGG" id="vei:Veis_1887"/>
<dbReference type="AlphaFoldDB" id="A1WJ33"/>
<sequence length="111" mass="12951">MQIGYDSDRQDGTLRQRGWDCARASEVFAGRHCTAEDLREPWGEPRLVTVGLLDCRMVAMVWAPCGEARRIISMRKANEREITKYTRRLAWAGRCARTRRRVFRARRRVPG</sequence>
<dbReference type="InterPro" id="IPR007460">
    <property type="entry name" value="BrnT_toxin"/>
</dbReference>
<evidence type="ECO:0000313" key="1">
    <source>
        <dbReference type="EMBL" id="ABM57640.1"/>
    </source>
</evidence>
<dbReference type="Pfam" id="PF04365">
    <property type="entry name" value="BrnT_toxin"/>
    <property type="match status" value="1"/>
</dbReference>
<dbReference type="HOGENOM" id="CLU_149290_2_0_4"/>
<dbReference type="InterPro" id="IPR038573">
    <property type="entry name" value="BrnT_sf"/>
</dbReference>
<dbReference type="RefSeq" id="WP_011809646.1">
    <property type="nucleotide sequence ID" value="NC_008786.1"/>
</dbReference>
<reference evidence="2" key="1">
    <citation type="submission" date="2006-12" db="EMBL/GenBank/DDBJ databases">
        <title>Complete sequence of chromosome 1 of Verminephrobacter eiseniae EF01-2.</title>
        <authorList>
            <person name="Copeland A."/>
            <person name="Lucas S."/>
            <person name="Lapidus A."/>
            <person name="Barry K."/>
            <person name="Detter J.C."/>
            <person name="Glavina del Rio T."/>
            <person name="Dalin E."/>
            <person name="Tice H."/>
            <person name="Pitluck S."/>
            <person name="Chertkov O."/>
            <person name="Brettin T."/>
            <person name="Bruce D."/>
            <person name="Han C."/>
            <person name="Tapia R."/>
            <person name="Gilna P."/>
            <person name="Schmutz J."/>
            <person name="Larimer F."/>
            <person name="Land M."/>
            <person name="Hauser L."/>
            <person name="Kyrpides N."/>
            <person name="Kim E."/>
            <person name="Stahl D."/>
            <person name="Richardson P."/>
        </authorList>
    </citation>
    <scope>NUCLEOTIDE SEQUENCE [LARGE SCALE GENOMIC DNA]</scope>
    <source>
        <strain evidence="2">EF01-2</strain>
    </source>
</reference>
<organism evidence="1 2">
    <name type="scientific">Verminephrobacter eiseniae (strain EF01-2)</name>
    <dbReference type="NCBI Taxonomy" id="391735"/>
    <lineage>
        <taxon>Bacteria</taxon>
        <taxon>Pseudomonadati</taxon>
        <taxon>Pseudomonadota</taxon>
        <taxon>Betaproteobacteria</taxon>
        <taxon>Burkholderiales</taxon>
        <taxon>Comamonadaceae</taxon>
        <taxon>Verminephrobacter</taxon>
    </lineage>
</organism>
<dbReference type="Proteomes" id="UP000000374">
    <property type="component" value="Chromosome"/>
</dbReference>
<evidence type="ECO:0000313" key="2">
    <source>
        <dbReference type="Proteomes" id="UP000000374"/>
    </source>
</evidence>
<evidence type="ECO:0008006" key="3">
    <source>
        <dbReference type="Google" id="ProtNLM"/>
    </source>
</evidence>
<dbReference type="GeneID" id="76463413"/>
<dbReference type="OrthoDB" id="9798158at2"/>
<keyword evidence="2" id="KW-1185">Reference proteome</keyword>
<accession>A1WJ33</accession>
<dbReference type="Gene3D" id="3.10.450.530">
    <property type="entry name" value="Ribonuclease toxin, BrnT, of type II toxin-antitoxin system"/>
    <property type="match status" value="1"/>
</dbReference>
<dbReference type="EMBL" id="CP000542">
    <property type="protein sequence ID" value="ABM57640.1"/>
    <property type="molecule type" value="Genomic_DNA"/>
</dbReference>
<gene>
    <name evidence="1" type="ordered locus">Veis_1887</name>
</gene>
<protein>
    <recommendedName>
        <fullName evidence="3">BrnT family toxin</fullName>
    </recommendedName>
</protein>
<dbReference type="STRING" id="391735.Veis_1887"/>
<name>A1WJ33_VEREI</name>
<proteinExistence type="predicted"/>